<dbReference type="GO" id="GO:0006164">
    <property type="term" value="P:purine nucleotide biosynthetic process"/>
    <property type="evidence" value="ECO:0007669"/>
    <property type="project" value="UniProtKB-KW"/>
</dbReference>
<dbReference type="GO" id="GO:0046872">
    <property type="term" value="F:metal ion binding"/>
    <property type="evidence" value="ECO:0007669"/>
    <property type="project" value="InterPro"/>
</dbReference>
<dbReference type="InterPro" id="IPR052032">
    <property type="entry name" value="ATP-dep_AA_Ligase"/>
</dbReference>
<dbReference type="InterPro" id="IPR003135">
    <property type="entry name" value="ATP-grasp_carboxylate-amine"/>
</dbReference>
<dbReference type="Gene3D" id="3.40.50.20">
    <property type="match status" value="1"/>
</dbReference>
<protein>
    <recommendedName>
        <fullName evidence="6">ATP-grasp domain-containing protein</fullName>
    </recommendedName>
</protein>
<evidence type="ECO:0000313" key="8">
    <source>
        <dbReference type="Proteomes" id="UP000216446"/>
    </source>
</evidence>
<dbReference type="Pfam" id="PF02222">
    <property type="entry name" value="ATP-grasp"/>
    <property type="match status" value="1"/>
</dbReference>
<dbReference type="PANTHER" id="PTHR43585:SF2">
    <property type="entry name" value="ATP-GRASP ENZYME FSQD"/>
    <property type="match status" value="1"/>
</dbReference>
<name>A0A259TW33_9BACT</name>
<evidence type="ECO:0000259" key="6">
    <source>
        <dbReference type="PROSITE" id="PS50975"/>
    </source>
</evidence>
<evidence type="ECO:0000256" key="3">
    <source>
        <dbReference type="ARBA" id="ARBA00022755"/>
    </source>
</evidence>
<dbReference type="InterPro" id="IPR040570">
    <property type="entry name" value="LAL_C2"/>
</dbReference>
<keyword evidence="8" id="KW-1185">Reference proteome</keyword>
<evidence type="ECO:0000256" key="1">
    <source>
        <dbReference type="ARBA" id="ARBA00022598"/>
    </source>
</evidence>
<accession>A0A259TW33</accession>
<dbReference type="SUPFAM" id="SSF56059">
    <property type="entry name" value="Glutathione synthetase ATP-binding domain-like"/>
    <property type="match status" value="1"/>
</dbReference>
<dbReference type="GO" id="GO:0016874">
    <property type="term" value="F:ligase activity"/>
    <property type="evidence" value="ECO:0007669"/>
    <property type="project" value="UniProtKB-KW"/>
</dbReference>
<dbReference type="GO" id="GO:0005524">
    <property type="term" value="F:ATP binding"/>
    <property type="evidence" value="ECO:0007669"/>
    <property type="project" value="UniProtKB-UniRule"/>
</dbReference>
<organism evidence="7 8">
    <name type="scientific">Rubricoccus marinus</name>
    <dbReference type="NCBI Taxonomy" id="716817"/>
    <lineage>
        <taxon>Bacteria</taxon>
        <taxon>Pseudomonadati</taxon>
        <taxon>Rhodothermota</taxon>
        <taxon>Rhodothermia</taxon>
        <taxon>Rhodothermales</taxon>
        <taxon>Rubricoccaceae</taxon>
        <taxon>Rubricoccus</taxon>
    </lineage>
</organism>
<dbReference type="InParanoid" id="A0A259TW33"/>
<proteinExistence type="predicted"/>
<dbReference type="EMBL" id="MQWB01000001">
    <property type="protein sequence ID" value="OZC01953.1"/>
    <property type="molecule type" value="Genomic_DNA"/>
</dbReference>
<reference evidence="7 8" key="1">
    <citation type="submission" date="2016-11" db="EMBL/GenBank/DDBJ databases">
        <title>Study of marine rhodopsin-containing bacteria.</title>
        <authorList>
            <person name="Yoshizawa S."/>
            <person name="Kumagai Y."/>
            <person name="Kogure K."/>
        </authorList>
    </citation>
    <scope>NUCLEOTIDE SEQUENCE [LARGE SCALE GENOMIC DNA]</scope>
    <source>
        <strain evidence="7 8">SG-29</strain>
    </source>
</reference>
<dbReference type="Gene3D" id="3.30.470.20">
    <property type="entry name" value="ATP-grasp fold, B domain"/>
    <property type="match status" value="1"/>
</dbReference>
<keyword evidence="3" id="KW-0658">Purine biosynthesis</keyword>
<keyword evidence="1" id="KW-0436">Ligase</keyword>
<keyword evidence="4 5" id="KW-0067">ATP-binding</keyword>
<evidence type="ECO:0000256" key="5">
    <source>
        <dbReference type="PROSITE-ProRule" id="PRU00409"/>
    </source>
</evidence>
<dbReference type="PROSITE" id="PS50975">
    <property type="entry name" value="ATP_GRASP"/>
    <property type="match status" value="1"/>
</dbReference>
<dbReference type="InterPro" id="IPR013815">
    <property type="entry name" value="ATP_grasp_subdomain_1"/>
</dbReference>
<comment type="caution">
    <text evidence="7">The sequence shown here is derived from an EMBL/GenBank/DDBJ whole genome shotgun (WGS) entry which is preliminary data.</text>
</comment>
<dbReference type="InterPro" id="IPR011761">
    <property type="entry name" value="ATP-grasp"/>
</dbReference>
<evidence type="ECO:0000256" key="4">
    <source>
        <dbReference type="ARBA" id="ARBA00022840"/>
    </source>
</evidence>
<dbReference type="PANTHER" id="PTHR43585">
    <property type="entry name" value="FUMIPYRROLE BIOSYNTHESIS PROTEIN C"/>
    <property type="match status" value="1"/>
</dbReference>
<dbReference type="Pfam" id="PF18603">
    <property type="entry name" value="LAL_C2"/>
    <property type="match status" value="1"/>
</dbReference>
<evidence type="ECO:0000313" key="7">
    <source>
        <dbReference type="EMBL" id="OZC01953.1"/>
    </source>
</evidence>
<gene>
    <name evidence="7" type="ORF">BSZ36_02520</name>
</gene>
<dbReference type="AlphaFoldDB" id="A0A259TW33"/>
<dbReference type="Proteomes" id="UP000216446">
    <property type="component" value="Unassembled WGS sequence"/>
</dbReference>
<keyword evidence="2 5" id="KW-0547">Nucleotide-binding</keyword>
<sequence>MRRAAIESAARMGLRPILVAETLPSTRLRPAHTIEASFDAPPEAWKTLAADLKGEGIDAVVALTERSVVPAAHLRAALGLGGLSPEAARLCTHKGAMKRAIRTAGLPCADFVEASEGLTRDELVERLGLPLVVKPCVGSGGRGARIAREASEVPETLEDGWMAEAFIHGTEMSAEGLGWGGQMRAMNPTRYLAVGEASVVPAPLAAPEEQAVRDLHGAAWRALGVERGLTHMEAFLTPEGPVFGELAARPPGGHLMRLMALAYEMDPWELAFRVECGEHVELPQPRQAAAVQILHPGEGIVRVASGVETVRELPGVTEVTLRVQPGDRVDRREGTGQEVGHLIVTAPTAPEAEARLRAASEALRLEITPDPGHAPLPDVGLD</sequence>
<evidence type="ECO:0000256" key="2">
    <source>
        <dbReference type="ARBA" id="ARBA00022741"/>
    </source>
</evidence>
<dbReference type="Gene3D" id="3.30.1490.20">
    <property type="entry name" value="ATP-grasp fold, A domain"/>
    <property type="match status" value="1"/>
</dbReference>
<feature type="domain" description="ATP-grasp" evidence="6">
    <location>
        <begin position="98"/>
        <end position="276"/>
    </location>
</feature>